<dbReference type="RefSeq" id="WP_146507339.1">
    <property type="nucleotide sequence ID" value="NZ_SIHI01000001.1"/>
</dbReference>
<comment type="caution">
    <text evidence="2">The sequence shown here is derived from an EMBL/GenBank/DDBJ whole genome shotgun (WGS) entry which is preliminary data.</text>
</comment>
<organism evidence="2 3">
    <name type="scientific">Thalassoglobus neptunius</name>
    <dbReference type="NCBI Taxonomy" id="1938619"/>
    <lineage>
        <taxon>Bacteria</taxon>
        <taxon>Pseudomonadati</taxon>
        <taxon>Planctomycetota</taxon>
        <taxon>Planctomycetia</taxon>
        <taxon>Planctomycetales</taxon>
        <taxon>Planctomycetaceae</taxon>
        <taxon>Thalassoglobus</taxon>
    </lineage>
</organism>
<feature type="chain" id="PRO_5023063577" evidence="1">
    <location>
        <begin position="27"/>
        <end position="180"/>
    </location>
</feature>
<keyword evidence="3" id="KW-1185">Reference proteome</keyword>
<dbReference type="Proteomes" id="UP000317243">
    <property type="component" value="Unassembled WGS sequence"/>
</dbReference>
<dbReference type="EMBL" id="SIHI01000001">
    <property type="protein sequence ID" value="TWT57510.1"/>
    <property type="molecule type" value="Genomic_DNA"/>
</dbReference>
<evidence type="ECO:0000313" key="2">
    <source>
        <dbReference type="EMBL" id="TWT57510.1"/>
    </source>
</evidence>
<gene>
    <name evidence="2" type="ORF">KOR42_08710</name>
</gene>
<evidence type="ECO:0000256" key="1">
    <source>
        <dbReference type="SAM" id="SignalP"/>
    </source>
</evidence>
<protein>
    <submittedName>
        <fullName evidence="2">Uncharacterized protein</fullName>
    </submittedName>
</protein>
<accession>A0A5C5X3S4</accession>
<dbReference type="AlphaFoldDB" id="A0A5C5X3S4"/>
<dbReference type="OrthoDB" id="280695at2"/>
<name>A0A5C5X3S4_9PLAN</name>
<reference evidence="2 3" key="1">
    <citation type="submission" date="2019-02" db="EMBL/GenBank/DDBJ databases">
        <title>Deep-cultivation of Planctomycetes and their phenomic and genomic characterization uncovers novel biology.</title>
        <authorList>
            <person name="Wiegand S."/>
            <person name="Jogler M."/>
            <person name="Boedeker C."/>
            <person name="Pinto D."/>
            <person name="Vollmers J."/>
            <person name="Rivas-Marin E."/>
            <person name="Kohn T."/>
            <person name="Peeters S.H."/>
            <person name="Heuer A."/>
            <person name="Rast P."/>
            <person name="Oberbeckmann S."/>
            <person name="Bunk B."/>
            <person name="Jeske O."/>
            <person name="Meyerdierks A."/>
            <person name="Storesund J.E."/>
            <person name="Kallscheuer N."/>
            <person name="Luecker S."/>
            <person name="Lage O.M."/>
            <person name="Pohl T."/>
            <person name="Merkel B.J."/>
            <person name="Hornburger P."/>
            <person name="Mueller R.-W."/>
            <person name="Bruemmer F."/>
            <person name="Labrenz M."/>
            <person name="Spormann A.M."/>
            <person name="Op Den Camp H."/>
            <person name="Overmann J."/>
            <person name="Amann R."/>
            <person name="Jetten M.S.M."/>
            <person name="Mascher T."/>
            <person name="Medema M.H."/>
            <person name="Devos D.P."/>
            <person name="Kaster A.-K."/>
            <person name="Ovreas L."/>
            <person name="Rohde M."/>
            <person name="Galperin M.Y."/>
            <person name="Jogler C."/>
        </authorList>
    </citation>
    <scope>NUCLEOTIDE SEQUENCE [LARGE SCALE GENOMIC DNA]</scope>
    <source>
        <strain evidence="2 3">KOR42</strain>
    </source>
</reference>
<proteinExistence type="predicted"/>
<evidence type="ECO:0000313" key="3">
    <source>
        <dbReference type="Proteomes" id="UP000317243"/>
    </source>
</evidence>
<feature type="signal peptide" evidence="1">
    <location>
        <begin position="1"/>
        <end position="26"/>
    </location>
</feature>
<keyword evidence="1" id="KW-0732">Signal</keyword>
<sequence length="180" mass="19908" precursor="true">MLTTRTLATLALATLLSLSMGQFSNAQDDDAALLKAHEQLKAVLDQVDELFYKEMTTDSGVTFYNLIWEMDGETSKITFELRQLGHYSGKPVFGLLAYTTVAQTEGSMPPAVIKAVATKNETTGLGFFSMTSGFDTLYMNFTTPSDALTPAQVWMTCAYMHNNRIKMRKEVETLMSASGR</sequence>